<keyword evidence="7" id="KW-1185">Reference proteome</keyword>
<comment type="subcellular location">
    <subcellularLocation>
        <location evidence="1">Cell envelope</location>
    </subcellularLocation>
</comment>
<dbReference type="KEGG" id="htq:FRZ44_21920"/>
<dbReference type="EMBL" id="CP042906">
    <property type="protein sequence ID" value="QEX16897.1"/>
    <property type="molecule type" value="Genomic_DNA"/>
</dbReference>
<proteinExistence type="predicted"/>
<dbReference type="AlphaFoldDB" id="A0A5J6MI88"/>
<dbReference type="PANTHER" id="PTHR30386:SF19">
    <property type="entry name" value="MULTIDRUG EXPORT PROTEIN EMRA-RELATED"/>
    <property type="match status" value="1"/>
</dbReference>
<dbReference type="InterPro" id="IPR058634">
    <property type="entry name" value="AaeA-lik-b-barrel"/>
</dbReference>
<evidence type="ECO:0000259" key="5">
    <source>
        <dbReference type="Pfam" id="PF25963"/>
    </source>
</evidence>
<keyword evidence="3" id="KW-1133">Transmembrane helix</keyword>
<dbReference type="GO" id="GO:0030313">
    <property type="term" value="C:cell envelope"/>
    <property type="evidence" value="ECO:0007669"/>
    <property type="project" value="UniProtKB-SubCell"/>
</dbReference>
<dbReference type="Pfam" id="PF25963">
    <property type="entry name" value="Beta-barrel_AAEA"/>
    <property type="match status" value="1"/>
</dbReference>
<feature type="domain" description="Multidrug export protein EmrA/FarA alpha-helical hairpin" evidence="4">
    <location>
        <begin position="112"/>
        <end position="232"/>
    </location>
</feature>
<organism evidence="6 7">
    <name type="scientific">Hypericibacter terrae</name>
    <dbReference type="NCBI Taxonomy" id="2602015"/>
    <lineage>
        <taxon>Bacteria</taxon>
        <taxon>Pseudomonadati</taxon>
        <taxon>Pseudomonadota</taxon>
        <taxon>Alphaproteobacteria</taxon>
        <taxon>Rhodospirillales</taxon>
        <taxon>Dongiaceae</taxon>
        <taxon>Hypericibacter</taxon>
    </lineage>
</organism>
<feature type="coiled-coil region" evidence="2">
    <location>
        <begin position="108"/>
        <end position="156"/>
    </location>
</feature>
<dbReference type="InterPro" id="IPR030190">
    <property type="entry name" value="MacA_alpha-hairpin_sf"/>
</dbReference>
<dbReference type="OrthoDB" id="9811754at2"/>
<dbReference type="Gene3D" id="1.10.287.470">
    <property type="entry name" value="Helix hairpin bin"/>
    <property type="match status" value="1"/>
</dbReference>
<dbReference type="Gene3D" id="6.10.140.1990">
    <property type="match status" value="1"/>
</dbReference>
<keyword evidence="3" id="KW-0472">Membrane</keyword>
<dbReference type="InterPro" id="IPR058633">
    <property type="entry name" value="EmrA/FarA_HH"/>
</dbReference>
<dbReference type="Gene3D" id="2.40.50.100">
    <property type="match status" value="1"/>
</dbReference>
<sequence>MPDGSNSSVSSPHDAEDVIAAQREAATRRRLARRRFWRRVLLPAIPLLVLLVAGYIYVTGGRYVGTDNAYVRAHMVSVSADISARVTHVLVHENEQVAAGQPLFELDKEPLQIALDQAQANLDNVRNNIVALKAAYHQRQEDLQSAQTQIDFAEREYKRRAKMVETHVVSESDYDQARTQYQVAISAAGSVKQDIQRIMAELGGDPDIAPENHPQYLAALAQVNQAALDLKRATVLAPIAGIVSMVDHLRPGDYVNKGAPAFSLVAADSLWIEANMKETDLTYVKPGDKATITVDTYPGVEFPAVVDSIGAATGAEFSILPPQNSSGNWVKVVQRIPVRLVLQPNDDLPALKSGMSVLVDIDTQHHRLLPSVVRSALAWVGADSGVSQ</sequence>
<gene>
    <name evidence="6" type="ORF">FRZ44_21920</name>
</gene>
<dbReference type="PANTHER" id="PTHR30386">
    <property type="entry name" value="MEMBRANE FUSION SUBUNIT OF EMRAB-TOLC MULTIDRUG EFFLUX PUMP"/>
    <property type="match status" value="1"/>
</dbReference>
<evidence type="ECO:0000313" key="6">
    <source>
        <dbReference type="EMBL" id="QEX16897.1"/>
    </source>
</evidence>
<feature type="domain" description="p-hydroxybenzoic acid efflux pump subunit AaeA-like beta-barrel" evidence="5">
    <location>
        <begin position="269"/>
        <end position="361"/>
    </location>
</feature>
<dbReference type="GO" id="GO:1990195">
    <property type="term" value="C:macrolide transmembrane transporter complex"/>
    <property type="evidence" value="ECO:0007669"/>
    <property type="project" value="InterPro"/>
</dbReference>
<dbReference type="Pfam" id="PF25885">
    <property type="entry name" value="HH_EMRA"/>
    <property type="match status" value="1"/>
</dbReference>
<name>A0A5J6MI88_9PROT</name>
<evidence type="ECO:0000256" key="3">
    <source>
        <dbReference type="SAM" id="Phobius"/>
    </source>
</evidence>
<dbReference type="InterPro" id="IPR050739">
    <property type="entry name" value="MFP"/>
</dbReference>
<feature type="transmembrane region" description="Helical" evidence="3">
    <location>
        <begin position="36"/>
        <end position="58"/>
    </location>
</feature>
<accession>A0A5J6MI88</accession>
<evidence type="ECO:0000256" key="1">
    <source>
        <dbReference type="ARBA" id="ARBA00004196"/>
    </source>
</evidence>
<dbReference type="Gene3D" id="2.40.30.170">
    <property type="match status" value="1"/>
</dbReference>
<evidence type="ECO:0000256" key="2">
    <source>
        <dbReference type="SAM" id="Coils"/>
    </source>
</evidence>
<keyword evidence="3" id="KW-0812">Transmembrane</keyword>
<dbReference type="RefSeq" id="WP_151177197.1">
    <property type="nucleotide sequence ID" value="NZ_CP042906.1"/>
</dbReference>
<dbReference type="Proteomes" id="UP000326202">
    <property type="component" value="Chromosome"/>
</dbReference>
<dbReference type="SUPFAM" id="SSF111369">
    <property type="entry name" value="HlyD-like secretion proteins"/>
    <property type="match status" value="2"/>
</dbReference>
<keyword evidence="2" id="KW-0175">Coiled coil</keyword>
<protein>
    <submittedName>
        <fullName evidence="6">Hemolysin D</fullName>
    </submittedName>
</protein>
<evidence type="ECO:0000313" key="7">
    <source>
        <dbReference type="Proteomes" id="UP000326202"/>
    </source>
</evidence>
<evidence type="ECO:0000259" key="4">
    <source>
        <dbReference type="Pfam" id="PF25885"/>
    </source>
</evidence>
<dbReference type="GO" id="GO:1990961">
    <property type="term" value="P:xenobiotic detoxification by transmembrane export across the plasma membrane"/>
    <property type="evidence" value="ECO:0007669"/>
    <property type="project" value="InterPro"/>
</dbReference>
<dbReference type="GO" id="GO:0019898">
    <property type="term" value="C:extrinsic component of membrane"/>
    <property type="evidence" value="ECO:0007669"/>
    <property type="project" value="InterPro"/>
</dbReference>
<reference evidence="6 7" key="1">
    <citation type="submission" date="2019-08" db="EMBL/GenBank/DDBJ databases">
        <title>Hyperibacter terrae gen. nov., sp. nov. and Hyperibacter viscosus sp. nov., two new members in the family Rhodospirillaceae isolated from the rhizosphere of Hypericum perforatum.</title>
        <authorList>
            <person name="Noviana Z."/>
        </authorList>
    </citation>
    <scope>NUCLEOTIDE SEQUENCE [LARGE SCALE GENOMIC DNA]</scope>
    <source>
        <strain evidence="6 7">R5913</strain>
    </source>
</reference>